<feature type="region of interest" description="Disordered" evidence="1">
    <location>
        <begin position="660"/>
        <end position="691"/>
    </location>
</feature>
<sequence>MPGLTYPFEAKPLDQEMMDRDAVMVTMQMEALGVRRREKITTTEFKENKAAFVSSEEIQSSRLVNQRGTAESKLARGAVKQLNAWNEAFFFLQDDGTAEPGLRNVNEGLGQTHRGKLQADASVRYYTGELGYHRGGNGEGGGRGGGRGGGFAGQGSGRHAFKERSPAVTRTRVVKGHSVNLESPRHSHVKVKMSPAPQPTIKTKENPDLQAAREFMNCVGGSSNRCSRPTKDFNASTQRSSKRFRVPKPAEDTMTTPARDTRPTYVYANNPEISSLIFCSGSYEAKLVSPASFMASVRDRSTSQSTSSSLAQQQAGHKIAPSMDQIASQAACFKTKVSAVAPPKGKPISVGKPSTPVADVAKPKNVTQTTGPDLVDLDLGKEATIQPVLNFNRPQEETAPQATVAAESDTVTDIAMHIRALEAAGLLSKEQLDMLRALENARDAKKPNVTAEPKTEVEPAKSTSTTAHNKPSHSGKYTAAEMISLRPTASATSTPKVVVTSPTPEGMQQVNPFAVGVTELLPSNPREARYSLALQLEEQRETLIGEHVHRSRFQTHGSLVKGFKKLTISDDVPSDATASHPESISPDVAPEAPPKVPEVFEYAKDNPFGPAKKKAGLSLPPHLRDQKHAADPGAAVRAQYGLADVPASVSNDLQPKLPIAKAATPSLPPPLRSESRSDAGATPRAQYGGGVVPARTTKVQPQAHVLIELTKPSLPAHLRGQTANDTAAAMATTARANNGDVLAPIHNNGQLRSPTFTGVTTSTTAASQATARASRFNQSGFLGLAARAREAQRPTRIY</sequence>
<gene>
    <name evidence="2" type="ORF">OEA41_003163</name>
</gene>
<feature type="region of interest" description="Disordered" evidence="1">
    <location>
        <begin position="136"/>
        <end position="171"/>
    </location>
</feature>
<dbReference type="EMBL" id="JASNWA010000008">
    <property type="protein sequence ID" value="KAK3171079.1"/>
    <property type="molecule type" value="Genomic_DNA"/>
</dbReference>
<accession>A0AAD9Z422</accession>
<evidence type="ECO:0000313" key="3">
    <source>
        <dbReference type="Proteomes" id="UP001276659"/>
    </source>
</evidence>
<feature type="region of interest" description="Disordered" evidence="1">
    <location>
        <begin position="222"/>
        <end position="263"/>
    </location>
</feature>
<comment type="caution">
    <text evidence="2">The sequence shown here is derived from an EMBL/GenBank/DDBJ whole genome shotgun (WGS) entry which is preliminary data.</text>
</comment>
<dbReference type="Proteomes" id="UP001276659">
    <property type="component" value="Unassembled WGS sequence"/>
</dbReference>
<evidence type="ECO:0000256" key="1">
    <source>
        <dbReference type="SAM" id="MobiDB-lite"/>
    </source>
</evidence>
<proteinExistence type="predicted"/>
<feature type="compositionally biased region" description="Polar residues" evidence="1">
    <location>
        <begin position="222"/>
        <end position="239"/>
    </location>
</feature>
<dbReference type="AlphaFoldDB" id="A0AAD9Z422"/>
<organism evidence="2 3">
    <name type="scientific">Lepraria neglecta</name>
    <dbReference type="NCBI Taxonomy" id="209136"/>
    <lineage>
        <taxon>Eukaryota</taxon>
        <taxon>Fungi</taxon>
        <taxon>Dikarya</taxon>
        <taxon>Ascomycota</taxon>
        <taxon>Pezizomycotina</taxon>
        <taxon>Lecanoromycetes</taxon>
        <taxon>OSLEUM clade</taxon>
        <taxon>Lecanoromycetidae</taxon>
        <taxon>Lecanorales</taxon>
        <taxon>Lecanorineae</taxon>
        <taxon>Stereocaulaceae</taxon>
        <taxon>Lepraria</taxon>
    </lineage>
</organism>
<feature type="region of interest" description="Disordered" evidence="1">
    <location>
        <begin position="344"/>
        <end position="374"/>
    </location>
</feature>
<keyword evidence="3" id="KW-1185">Reference proteome</keyword>
<protein>
    <submittedName>
        <fullName evidence="2">Uncharacterized protein</fullName>
    </submittedName>
</protein>
<feature type="region of interest" description="Disordered" evidence="1">
    <location>
        <begin position="184"/>
        <end position="203"/>
    </location>
</feature>
<evidence type="ECO:0000313" key="2">
    <source>
        <dbReference type="EMBL" id="KAK3171079.1"/>
    </source>
</evidence>
<reference evidence="2" key="1">
    <citation type="submission" date="2022-11" db="EMBL/GenBank/DDBJ databases">
        <title>Chromosomal genome sequence assembly and mating type (MAT) locus characterization of the leprose asexual lichenized fungus Lepraria neglecta (Nyl.) Erichsen.</title>
        <authorList>
            <person name="Allen J.L."/>
            <person name="Pfeffer B."/>
        </authorList>
    </citation>
    <scope>NUCLEOTIDE SEQUENCE</scope>
    <source>
        <strain evidence="2">Allen 5258</strain>
    </source>
</reference>
<feature type="region of interest" description="Disordered" evidence="1">
    <location>
        <begin position="571"/>
        <end position="593"/>
    </location>
</feature>
<feature type="compositionally biased region" description="Gly residues" evidence="1">
    <location>
        <begin position="136"/>
        <end position="156"/>
    </location>
</feature>
<name>A0AAD9Z422_9LECA</name>
<feature type="region of interest" description="Disordered" evidence="1">
    <location>
        <begin position="444"/>
        <end position="475"/>
    </location>
</feature>